<organism evidence="2 3">
    <name type="scientific">Arctia plantaginis</name>
    <name type="common">Wood tiger moth</name>
    <name type="synonym">Phalaena plantaginis</name>
    <dbReference type="NCBI Taxonomy" id="874455"/>
    <lineage>
        <taxon>Eukaryota</taxon>
        <taxon>Metazoa</taxon>
        <taxon>Ecdysozoa</taxon>
        <taxon>Arthropoda</taxon>
        <taxon>Hexapoda</taxon>
        <taxon>Insecta</taxon>
        <taxon>Pterygota</taxon>
        <taxon>Neoptera</taxon>
        <taxon>Endopterygota</taxon>
        <taxon>Lepidoptera</taxon>
        <taxon>Glossata</taxon>
        <taxon>Ditrysia</taxon>
        <taxon>Noctuoidea</taxon>
        <taxon>Erebidae</taxon>
        <taxon>Arctiinae</taxon>
        <taxon>Arctia</taxon>
    </lineage>
</organism>
<protein>
    <submittedName>
        <fullName evidence="2">Uncharacterized protein</fullName>
    </submittedName>
</protein>
<evidence type="ECO:0000313" key="2">
    <source>
        <dbReference type="EMBL" id="CAB3241819.1"/>
    </source>
</evidence>
<gene>
    <name evidence="2" type="ORF">APLA_LOCUS9626</name>
</gene>
<evidence type="ECO:0000313" key="3">
    <source>
        <dbReference type="Proteomes" id="UP000494256"/>
    </source>
</evidence>
<accession>A0A8S1A6E2</accession>
<proteinExistence type="predicted"/>
<reference evidence="2 3" key="1">
    <citation type="submission" date="2020-04" db="EMBL/GenBank/DDBJ databases">
        <authorList>
            <person name="Wallbank WR R."/>
            <person name="Pardo Diaz C."/>
            <person name="Kozak K."/>
            <person name="Martin S."/>
            <person name="Jiggins C."/>
            <person name="Moest M."/>
            <person name="Warren A I."/>
            <person name="Byers J.R.P. K."/>
            <person name="Montejo-Kovacevich G."/>
            <person name="Yen C E."/>
        </authorList>
    </citation>
    <scope>NUCLEOTIDE SEQUENCE [LARGE SCALE GENOMIC DNA]</scope>
</reference>
<dbReference type="AlphaFoldDB" id="A0A8S1A6E2"/>
<comment type="caution">
    <text evidence="2">The sequence shown here is derived from an EMBL/GenBank/DDBJ whole genome shotgun (WGS) entry which is preliminary data.</text>
</comment>
<evidence type="ECO:0000256" key="1">
    <source>
        <dbReference type="SAM" id="MobiDB-lite"/>
    </source>
</evidence>
<name>A0A8S1A6E2_ARCPL</name>
<dbReference type="OrthoDB" id="7491256at2759"/>
<dbReference type="EMBL" id="CADEBD010000311">
    <property type="protein sequence ID" value="CAB3241819.1"/>
    <property type="molecule type" value="Genomic_DNA"/>
</dbReference>
<sequence>MALEHSKKSSSTIHIPVSEKDKLWSPPERKGAIKRNNRPAANRSASDIDAVLGPAANRSASDIDAVPQYTAGPSTASVPYHIPNVELNISDNKTYGEAVSNILSKAQSTDMLQFDKAVQVNCKVPYRIKVSM</sequence>
<feature type="region of interest" description="Disordered" evidence="1">
    <location>
        <begin position="1"/>
        <end position="49"/>
    </location>
</feature>
<feature type="compositionally biased region" description="Basic and acidic residues" evidence="1">
    <location>
        <begin position="17"/>
        <end position="31"/>
    </location>
</feature>
<dbReference type="Proteomes" id="UP000494256">
    <property type="component" value="Unassembled WGS sequence"/>
</dbReference>